<dbReference type="EMBL" id="JBBXMP010000012">
    <property type="protein sequence ID" value="KAL0069437.1"/>
    <property type="molecule type" value="Genomic_DNA"/>
</dbReference>
<evidence type="ECO:0000256" key="5">
    <source>
        <dbReference type="ARBA" id="ARBA00023180"/>
    </source>
</evidence>
<keyword evidence="2" id="KW-0121">Carboxypeptidase</keyword>
<evidence type="ECO:0000256" key="3">
    <source>
        <dbReference type="ARBA" id="ARBA00022670"/>
    </source>
</evidence>
<organism evidence="7 8">
    <name type="scientific">Marasmius tenuissimus</name>
    <dbReference type="NCBI Taxonomy" id="585030"/>
    <lineage>
        <taxon>Eukaryota</taxon>
        <taxon>Fungi</taxon>
        <taxon>Dikarya</taxon>
        <taxon>Basidiomycota</taxon>
        <taxon>Agaricomycotina</taxon>
        <taxon>Agaricomycetes</taxon>
        <taxon>Agaricomycetidae</taxon>
        <taxon>Agaricales</taxon>
        <taxon>Marasmiineae</taxon>
        <taxon>Marasmiaceae</taxon>
        <taxon>Marasmius</taxon>
    </lineage>
</organism>
<keyword evidence="3" id="KW-0645">Protease</keyword>
<keyword evidence="4" id="KW-0378">Hydrolase</keyword>
<keyword evidence="6" id="KW-1133">Transmembrane helix</keyword>
<sequence>MFNFRERHRERGRSMTKPIQKVTTLEAYPQIINFDQEVFQYFREQTHLCGYDINLTYPQTGGHFASLKSPFDIPHNSRIVFGGARSGGNLDLDYKSRAASVSALVKRADHARRLEGKSKRQTHNPDGLTLDQWKQDHLSKGVLNPDYGCFLWEEMTDFATNFTFPWSQGDFDAYDIPDALNPEVPADPTIFLNDRRTRAAVHAPDKNWVNIFNFPFGNSTGLSEVWSLLIANSRANSDVVKRRRGIHGEILVSSEIDISLYLPLMLNMNTFDRPAAFMSELAANASQHDVGIVIYEGNADSLVAPFSAEVVIQNTTFGGTQGFSRRPATPFPGGSGVIHQERNITYALFREAGHFVPRSLPEASFIFLREFILGNNSTGLVTDDGGTVTVVGGEDPTLSGPFMPADTAAIFYGRLKTESSSFAPSATIAQWRSFIATATNTDSQAQSTAQDSNGSSTGVVAGASWTLIITIVGLMTAWNTFKP</sequence>
<dbReference type="Gene3D" id="3.40.50.1820">
    <property type="entry name" value="alpha/beta hydrolase"/>
    <property type="match status" value="1"/>
</dbReference>
<evidence type="ECO:0000313" key="7">
    <source>
        <dbReference type="EMBL" id="KAL0069437.1"/>
    </source>
</evidence>
<reference evidence="7 8" key="1">
    <citation type="submission" date="2024-05" db="EMBL/GenBank/DDBJ databases">
        <title>A draft genome resource for the thread blight pathogen Marasmius tenuissimus strain MS-2.</title>
        <authorList>
            <person name="Yulfo-Soto G.E."/>
            <person name="Baruah I.K."/>
            <person name="Amoako-Attah I."/>
            <person name="Bukari Y."/>
            <person name="Meinhardt L.W."/>
            <person name="Bailey B.A."/>
            <person name="Cohen S.P."/>
        </authorList>
    </citation>
    <scope>NUCLEOTIDE SEQUENCE [LARGE SCALE GENOMIC DNA]</scope>
    <source>
        <strain evidence="7 8">MS-2</strain>
    </source>
</reference>
<dbReference type="InterPro" id="IPR029058">
    <property type="entry name" value="AB_hydrolase_fold"/>
</dbReference>
<dbReference type="Pfam" id="PF00450">
    <property type="entry name" value="Peptidase_S10"/>
    <property type="match status" value="1"/>
</dbReference>
<keyword evidence="6" id="KW-0472">Membrane</keyword>
<name>A0ABR3A651_9AGAR</name>
<keyword evidence="8" id="KW-1185">Reference proteome</keyword>
<keyword evidence="6" id="KW-0812">Transmembrane</keyword>
<dbReference type="SUPFAM" id="SSF53474">
    <property type="entry name" value="alpha/beta-Hydrolases"/>
    <property type="match status" value="1"/>
</dbReference>
<evidence type="ECO:0000256" key="4">
    <source>
        <dbReference type="ARBA" id="ARBA00022801"/>
    </source>
</evidence>
<evidence type="ECO:0000256" key="6">
    <source>
        <dbReference type="SAM" id="Phobius"/>
    </source>
</evidence>
<protein>
    <submittedName>
        <fullName evidence="7">Uncharacterized protein</fullName>
    </submittedName>
</protein>
<accession>A0ABR3A651</accession>
<evidence type="ECO:0000256" key="1">
    <source>
        <dbReference type="ARBA" id="ARBA00009431"/>
    </source>
</evidence>
<feature type="transmembrane region" description="Helical" evidence="6">
    <location>
        <begin position="459"/>
        <end position="481"/>
    </location>
</feature>
<dbReference type="InterPro" id="IPR001563">
    <property type="entry name" value="Peptidase_S10"/>
</dbReference>
<dbReference type="Proteomes" id="UP001437256">
    <property type="component" value="Unassembled WGS sequence"/>
</dbReference>
<evidence type="ECO:0000256" key="2">
    <source>
        <dbReference type="ARBA" id="ARBA00022645"/>
    </source>
</evidence>
<gene>
    <name evidence="7" type="ORF">AAF712_003462</name>
</gene>
<evidence type="ECO:0000313" key="8">
    <source>
        <dbReference type="Proteomes" id="UP001437256"/>
    </source>
</evidence>
<comment type="similarity">
    <text evidence="1">Belongs to the peptidase S10 family.</text>
</comment>
<comment type="caution">
    <text evidence="7">The sequence shown here is derived from an EMBL/GenBank/DDBJ whole genome shotgun (WGS) entry which is preliminary data.</text>
</comment>
<keyword evidence="5" id="KW-0325">Glycoprotein</keyword>
<proteinExistence type="inferred from homology"/>